<dbReference type="Pfam" id="PF01627">
    <property type="entry name" value="Hpt"/>
    <property type="match status" value="1"/>
</dbReference>
<dbReference type="SUPFAM" id="SSF47226">
    <property type="entry name" value="Histidine-containing phosphotransfer domain, HPT domain"/>
    <property type="match status" value="1"/>
</dbReference>
<dbReference type="InterPro" id="IPR008207">
    <property type="entry name" value="Sig_transdc_His_kin_Hpt_dom"/>
</dbReference>
<proteinExistence type="predicted"/>
<dbReference type="Gene3D" id="1.20.120.160">
    <property type="entry name" value="HPT domain"/>
    <property type="match status" value="1"/>
</dbReference>
<organism evidence="3 4">
    <name type="scientific">Methanolobus vulcani</name>
    <dbReference type="NCBI Taxonomy" id="38026"/>
    <lineage>
        <taxon>Archaea</taxon>
        <taxon>Methanobacteriati</taxon>
        <taxon>Methanobacteriota</taxon>
        <taxon>Stenosarchaea group</taxon>
        <taxon>Methanomicrobia</taxon>
        <taxon>Methanosarcinales</taxon>
        <taxon>Methanosarcinaceae</taxon>
        <taxon>Methanolobus</taxon>
    </lineage>
</organism>
<keyword evidence="1" id="KW-0597">Phosphoprotein</keyword>
<protein>
    <submittedName>
        <fullName evidence="3">Hpt domain-containing protein</fullName>
    </submittedName>
</protein>
<dbReference type="GO" id="GO:0000160">
    <property type="term" value="P:phosphorelay signal transduction system"/>
    <property type="evidence" value="ECO:0007669"/>
    <property type="project" value="InterPro"/>
</dbReference>
<evidence type="ECO:0000313" key="4">
    <source>
        <dbReference type="Proteomes" id="UP000319335"/>
    </source>
</evidence>
<dbReference type="AlphaFoldDB" id="A0A7Z8KQ22"/>
<comment type="caution">
    <text evidence="3">The sequence shown here is derived from an EMBL/GenBank/DDBJ whole genome shotgun (WGS) entry which is preliminary data.</text>
</comment>
<name>A0A7Z8KQ22_9EURY</name>
<dbReference type="PROSITE" id="PS50894">
    <property type="entry name" value="HPT"/>
    <property type="match status" value="1"/>
</dbReference>
<accession>A0A7Z8KQ22</accession>
<keyword evidence="4" id="KW-1185">Reference proteome</keyword>
<gene>
    <name evidence="3" type="ORF">FKV42_10535</name>
</gene>
<sequence>MLMQTEKTENSSLTADQTHTEPLIFDREALFRQTQNNVNLVQKLIVIYQEEMSKSLNELRTYVQIKDYDKISSCAHNVKGASANMGCMALSCTAAKMQEAAIKCQYDTTFNTLSEMEMQYDILLNYIGEI</sequence>
<feature type="modified residue" description="Phosphohistidine" evidence="1">
    <location>
        <position position="76"/>
    </location>
</feature>
<dbReference type="EMBL" id="VIAQ01000017">
    <property type="protein sequence ID" value="TQD24367.1"/>
    <property type="molecule type" value="Genomic_DNA"/>
</dbReference>
<evidence type="ECO:0000256" key="1">
    <source>
        <dbReference type="PROSITE-ProRule" id="PRU00110"/>
    </source>
</evidence>
<evidence type="ECO:0000259" key="2">
    <source>
        <dbReference type="PROSITE" id="PS50894"/>
    </source>
</evidence>
<feature type="domain" description="HPt" evidence="2">
    <location>
        <begin position="37"/>
        <end position="130"/>
    </location>
</feature>
<evidence type="ECO:0000313" key="3">
    <source>
        <dbReference type="EMBL" id="TQD24367.1"/>
    </source>
</evidence>
<dbReference type="InterPro" id="IPR036641">
    <property type="entry name" value="HPT_dom_sf"/>
</dbReference>
<dbReference type="Proteomes" id="UP000319335">
    <property type="component" value="Unassembled WGS sequence"/>
</dbReference>
<dbReference type="CDD" id="cd00088">
    <property type="entry name" value="HPT"/>
    <property type="match status" value="1"/>
</dbReference>
<reference evidence="3 4" key="1">
    <citation type="submission" date="2019-06" db="EMBL/GenBank/DDBJ databases">
        <title>Draft genome sequence of Methanolobus vulcani B1d.</title>
        <authorList>
            <person name="Creighbaum A.J."/>
            <person name="Ticak T."/>
            <person name="Hariraju D."/>
            <person name="Arivett B.A."/>
            <person name="Ferguson D.J.Jr."/>
        </authorList>
    </citation>
    <scope>NUCLEOTIDE SEQUENCE [LARGE SCALE GENOMIC DNA]</scope>
    <source>
        <strain evidence="3 4">B1d</strain>
    </source>
</reference>